<gene>
    <name evidence="3" type="ORF">GCM10023349_32340</name>
</gene>
<dbReference type="Proteomes" id="UP001499974">
    <property type="component" value="Unassembled WGS sequence"/>
</dbReference>
<organism evidence="3 4">
    <name type="scientific">Nocardioides conyzicola</name>
    <dbReference type="NCBI Taxonomy" id="1651781"/>
    <lineage>
        <taxon>Bacteria</taxon>
        <taxon>Bacillati</taxon>
        <taxon>Actinomycetota</taxon>
        <taxon>Actinomycetes</taxon>
        <taxon>Propionibacteriales</taxon>
        <taxon>Nocardioidaceae</taxon>
        <taxon>Nocardioides</taxon>
    </lineage>
</organism>
<proteinExistence type="predicted"/>
<evidence type="ECO:0000256" key="2">
    <source>
        <dbReference type="SAM" id="Phobius"/>
    </source>
</evidence>
<feature type="compositionally biased region" description="Low complexity" evidence="1">
    <location>
        <begin position="805"/>
        <end position="839"/>
    </location>
</feature>
<keyword evidence="2" id="KW-0472">Membrane</keyword>
<evidence type="ECO:0000313" key="4">
    <source>
        <dbReference type="Proteomes" id="UP001499974"/>
    </source>
</evidence>
<name>A0ABP8XLT0_9ACTN</name>
<evidence type="ECO:0008006" key="5">
    <source>
        <dbReference type="Google" id="ProtNLM"/>
    </source>
</evidence>
<keyword evidence="4" id="KW-1185">Reference proteome</keyword>
<sequence>MIAVTQRRRLAYVGAGLVAVGLLVAGLLVPLATAPAESAGAYRVTATRTALDADGTSTTLDQRTISMDVSQTKNLRGRQQLTVSWSGAHPTGGTVADVNSAAGAGEEYPFVILQCRGTASGQNAVRPETCWTQTWAERFQRSSSAWPVWRADAAADADARGPAVNAPDPRPAPCFGAARSERWLPFDAADGTTYVGGSAGCAGMAPESSNVDGSGLPSNTTYGITGTDGKGSEQFTVFSADENASLGCSSEVPCSLVAVPIMGISCDGFGTKLPEEARPSASAGARADTLCRAPDVYQPGQIATTGTDANLAVSGALWWAASNWQNRITVPLSFAVSSSVCSVLNPTAPLTAFGSVLFSDISAQWTPRFCTDDRLEPFVHVQAADTAARTLITAGTASMVLSSRAPDAGFGRPVVQAPVALTGFAVAYNVDDSSGRPARTLNLNARLLAKLLTESYPANSLVGDNYPALAKNPMNITKDPEFIALNPDLPEYDTVEAAATIMTLSTETDMTTALTSYIDADPEARKWLDGVPDPWGMRVNPNYMQIDLPVASWPQLDDFQLPQSIIDAKINPCYSYSPSPYLGLIANPTGFVQTIVQNVQYSLSNVNIACPNGDFSDVTTLRLRTQGRQQPGHRFVLGIVPLTSAYRYSLRTASLQTTSDVAASDKITDAAGRTFVAADSAGLKAAGKLLKPDEDAGVWELDYAQLHEDAGESAYPGTLPVYADVPTSGIDKGTARRAAQFLEYAATTGQQPGTGNGQLPPGALPLTEANGLSALSAYTHRAAAAVLAQKGDVPKLVADDPDPTESPSTDPTGAPTVSPPTGTGAGPGALPSASVSPSADTPGKGAGPKPADTEVIRTVGAESAFGGVGLPVVLLAGLVVGLAGLSLRFAGRAVALGRSAPALLGRARGGRRRAKP</sequence>
<evidence type="ECO:0000313" key="3">
    <source>
        <dbReference type="EMBL" id="GAA4710919.1"/>
    </source>
</evidence>
<protein>
    <recommendedName>
        <fullName evidence="5">PBP domain-containing protein</fullName>
    </recommendedName>
</protein>
<feature type="transmembrane region" description="Helical" evidence="2">
    <location>
        <begin position="864"/>
        <end position="885"/>
    </location>
</feature>
<reference evidence="4" key="1">
    <citation type="journal article" date="2019" name="Int. J. Syst. Evol. Microbiol.">
        <title>The Global Catalogue of Microorganisms (GCM) 10K type strain sequencing project: providing services to taxonomists for standard genome sequencing and annotation.</title>
        <authorList>
            <consortium name="The Broad Institute Genomics Platform"/>
            <consortium name="The Broad Institute Genome Sequencing Center for Infectious Disease"/>
            <person name="Wu L."/>
            <person name="Ma J."/>
        </authorList>
    </citation>
    <scope>NUCLEOTIDE SEQUENCE [LARGE SCALE GENOMIC DNA]</scope>
    <source>
        <strain evidence="4">JCM 18531</strain>
    </source>
</reference>
<keyword evidence="2" id="KW-0812">Transmembrane</keyword>
<feature type="region of interest" description="Disordered" evidence="1">
    <location>
        <begin position="794"/>
        <end position="852"/>
    </location>
</feature>
<accession>A0ABP8XLT0</accession>
<comment type="caution">
    <text evidence="3">The sequence shown here is derived from an EMBL/GenBank/DDBJ whole genome shotgun (WGS) entry which is preliminary data.</text>
</comment>
<keyword evidence="2" id="KW-1133">Transmembrane helix</keyword>
<dbReference type="EMBL" id="BAABKM010000002">
    <property type="protein sequence ID" value="GAA4710919.1"/>
    <property type="molecule type" value="Genomic_DNA"/>
</dbReference>
<evidence type="ECO:0000256" key="1">
    <source>
        <dbReference type="SAM" id="MobiDB-lite"/>
    </source>
</evidence>